<sequence length="136" mass="15668">MAFKSKHIFINLSVKDVNRSTNFFKELGFEINPQFSDESTSCIIISENIFAMIMSEERFKEFTKKEIVDTTTSAESIFALSAKSREQVDKIVNKALSSGGKRFNEPQDHGFMYIWGFEDLDGHLWEVAYLDDSNME</sequence>
<proteinExistence type="predicted"/>
<keyword evidence="3" id="KW-1185">Reference proteome</keyword>
<organism evidence="2 3">
    <name type="scientific">Oceanobacillus luteolus</name>
    <dbReference type="NCBI Taxonomy" id="1274358"/>
    <lineage>
        <taxon>Bacteria</taxon>
        <taxon>Bacillati</taxon>
        <taxon>Bacillota</taxon>
        <taxon>Bacilli</taxon>
        <taxon>Bacillales</taxon>
        <taxon>Bacillaceae</taxon>
        <taxon>Oceanobacillus</taxon>
    </lineage>
</organism>
<dbReference type="Proteomes" id="UP001597221">
    <property type="component" value="Unassembled WGS sequence"/>
</dbReference>
<evidence type="ECO:0000313" key="2">
    <source>
        <dbReference type="EMBL" id="MFD1607024.1"/>
    </source>
</evidence>
<dbReference type="SUPFAM" id="SSF54593">
    <property type="entry name" value="Glyoxalase/Bleomycin resistance protein/Dihydroxybiphenyl dioxygenase"/>
    <property type="match status" value="1"/>
</dbReference>
<feature type="domain" description="VOC" evidence="1">
    <location>
        <begin position="4"/>
        <end position="130"/>
    </location>
</feature>
<reference evidence="3" key="1">
    <citation type="journal article" date="2019" name="Int. J. Syst. Evol. Microbiol.">
        <title>The Global Catalogue of Microorganisms (GCM) 10K type strain sequencing project: providing services to taxonomists for standard genome sequencing and annotation.</title>
        <authorList>
            <consortium name="The Broad Institute Genomics Platform"/>
            <consortium name="The Broad Institute Genome Sequencing Center for Infectious Disease"/>
            <person name="Wu L."/>
            <person name="Ma J."/>
        </authorList>
    </citation>
    <scope>NUCLEOTIDE SEQUENCE [LARGE SCALE GENOMIC DNA]</scope>
    <source>
        <strain evidence="3">CGMCC 1.12376</strain>
    </source>
</reference>
<comment type="caution">
    <text evidence="2">The sequence shown here is derived from an EMBL/GenBank/DDBJ whole genome shotgun (WGS) entry which is preliminary data.</text>
</comment>
<dbReference type="EMBL" id="JBHUDE010000018">
    <property type="protein sequence ID" value="MFD1607024.1"/>
    <property type="molecule type" value="Genomic_DNA"/>
</dbReference>
<gene>
    <name evidence="2" type="ORF">ACFSBH_05085</name>
</gene>
<evidence type="ECO:0000259" key="1">
    <source>
        <dbReference type="PROSITE" id="PS51819"/>
    </source>
</evidence>
<dbReference type="InterPro" id="IPR029068">
    <property type="entry name" value="Glyas_Bleomycin-R_OHBP_Dase"/>
</dbReference>
<dbReference type="PANTHER" id="PTHR36503:SF2">
    <property type="entry name" value="BLR2408 PROTEIN"/>
    <property type="match status" value="1"/>
</dbReference>
<accession>A0ABW4HQB8</accession>
<protein>
    <submittedName>
        <fullName evidence="2">VOC family protein</fullName>
    </submittedName>
</protein>
<evidence type="ECO:0000313" key="3">
    <source>
        <dbReference type="Proteomes" id="UP001597221"/>
    </source>
</evidence>
<name>A0ABW4HQB8_9BACI</name>
<dbReference type="Pfam" id="PF00903">
    <property type="entry name" value="Glyoxalase"/>
    <property type="match status" value="1"/>
</dbReference>
<dbReference type="PANTHER" id="PTHR36503">
    <property type="entry name" value="BLR2520 PROTEIN"/>
    <property type="match status" value="1"/>
</dbReference>
<dbReference type="PROSITE" id="PS51819">
    <property type="entry name" value="VOC"/>
    <property type="match status" value="1"/>
</dbReference>
<dbReference type="Gene3D" id="3.10.180.10">
    <property type="entry name" value="2,3-Dihydroxybiphenyl 1,2-Dioxygenase, domain 1"/>
    <property type="match status" value="1"/>
</dbReference>
<dbReference type="InterPro" id="IPR037523">
    <property type="entry name" value="VOC_core"/>
</dbReference>
<dbReference type="InterPro" id="IPR004360">
    <property type="entry name" value="Glyas_Fos-R_dOase_dom"/>
</dbReference>
<dbReference type="RefSeq" id="WP_251511806.1">
    <property type="nucleotide sequence ID" value="NZ_JAMBON010000003.1"/>
</dbReference>